<feature type="transmembrane region" description="Helical" evidence="9">
    <location>
        <begin position="545"/>
        <end position="563"/>
    </location>
</feature>
<feature type="transmembrane region" description="Helical" evidence="9">
    <location>
        <begin position="341"/>
        <end position="366"/>
    </location>
</feature>
<dbReference type="EMBL" id="JAGPNK010000003">
    <property type="protein sequence ID" value="KAH7324764.1"/>
    <property type="molecule type" value="Genomic_DNA"/>
</dbReference>
<dbReference type="GO" id="GO:0005774">
    <property type="term" value="C:vacuolar membrane"/>
    <property type="evidence" value="ECO:0007669"/>
    <property type="project" value="TreeGrafter"/>
</dbReference>
<feature type="transmembrane region" description="Helical" evidence="9">
    <location>
        <begin position="403"/>
        <end position="420"/>
    </location>
</feature>
<dbReference type="PROSITE" id="PS50850">
    <property type="entry name" value="MFS"/>
    <property type="match status" value="1"/>
</dbReference>
<dbReference type="OrthoDB" id="4088837at2759"/>
<feature type="transmembrane region" description="Helical" evidence="9">
    <location>
        <begin position="123"/>
        <end position="146"/>
    </location>
</feature>
<name>A0A8K0SZH3_9HYPO</name>
<evidence type="ECO:0000256" key="6">
    <source>
        <dbReference type="ARBA" id="ARBA00023065"/>
    </source>
</evidence>
<dbReference type="GO" id="GO:0005768">
    <property type="term" value="C:endosome"/>
    <property type="evidence" value="ECO:0007669"/>
    <property type="project" value="TreeGrafter"/>
</dbReference>
<accession>A0A8K0SZH3</accession>
<feature type="transmembrane region" description="Helical" evidence="9">
    <location>
        <begin position="263"/>
        <end position="289"/>
    </location>
</feature>
<evidence type="ECO:0000259" key="10">
    <source>
        <dbReference type="PROSITE" id="PS50850"/>
    </source>
</evidence>
<dbReference type="AlphaFoldDB" id="A0A8K0SZH3"/>
<keyword evidence="6" id="KW-0406">Ion transport</keyword>
<sequence>MSDPAADKPAAPVVAESKPGPSHDADSAAQAVSDLTLPGVERVRALSQAITKTDRIVIFLGVFLIAYVYGLDGTLRYSYQPTATDDFGQHSVSSTVNVLRAVIAAAAQPTSAKIADVFGRVELLCLSVFFYVLGTIIEAVATNVATFAGGSVVYQIGYTMVILLVEVIIADITSTRARLFFSYIPALPFIINTWVSGDIAAAVLANTTWHWGIGMFCIIYTVCAMPLILSLWFVGRRAKKQGLLTDYRSSFQILGFNKFAVHLFWLLDVPGLILVIAVFALLLVPLTLAGGFEASWSAPHVVAPLVIGFVCIPIFILWELRAPHPLVPFRLMKDRSVWAPMGIALFLNFSWYMQADFLYTVLIVAFDFSITLATRTTSLYSFVSVIVGPLIGLVAYKIRRLKIFIVAGTALFMLALGLMIHYRGGTGQDNRIGLIAAQVLLGVGGGLFPYTAQASLQVHLKHEHLAVMTGLYLATYNVGSALGNAVSGALWTQVLPARLETSLRDINSTLAAQVYASPLTAIVDYPVGTPERDAVIDAYREIQRLLTITGICLSVFLVVFGFLTRNPKLTDAQTLANESESDAEREQPPTEPQTTEKLA</sequence>
<feature type="domain" description="Major facilitator superfamily (MFS) profile" evidence="10">
    <location>
        <begin position="58"/>
        <end position="567"/>
    </location>
</feature>
<organism evidence="11 12">
    <name type="scientific">Stachybotrys elegans</name>
    <dbReference type="NCBI Taxonomy" id="80388"/>
    <lineage>
        <taxon>Eukaryota</taxon>
        <taxon>Fungi</taxon>
        <taxon>Dikarya</taxon>
        <taxon>Ascomycota</taxon>
        <taxon>Pezizomycotina</taxon>
        <taxon>Sordariomycetes</taxon>
        <taxon>Hypocreomycetidae</taxon>
        <taxon>Hypocreales</taxon>
        <taxon>Stachybotryaceae</taxon>
        <taxon>Stachybotrys</taxon>
    </lineage>
</organism>
<dbReference type="GO" id="GO:0005886">
    <property type="term" value="C:plasma membrane"/>
    <property type="evidence" value="ECO:0007669"/>
    <property type="project" value="TreeGrafter"/>
</dbReference>
<keyword evidence="4 9" id="KW-0812">Transmembrane</keyword>
<keyword evidence="3" id="KW-0813">Transport</keyword>
<feature type="transmembrane region" description="Helical" evidence="9">
    <location>
        <begin position="211"/>
        <end position="234"/>
    </location>
</feature>
<feature type="transmembrane region" description="Helical" evidence="9">
    <location>
        <begin position="56"/>
        <end position="75"/>
    </location>
</feature>
<dbReference type="InterPro" id="IPR011701">
    <property type="entry name" value="MFS"/>
</dbReference>
<feature type="transmembrane region" description="Helical" evidence="9">
    <location>
        <begin position="378"/>
        <end position="396"/>
    </location>
</feature>
<evidence type="ECO:0000256" key="1">
    <source>
        <dbReference type="ARBA" id="ARBA00004127"/>
    </source>
</evidence>
<feature type="region of interest" description="Disordered" evidence="8">
    <location>
        <begin position="1"/>
        <end position="28"/>
    </location>
</feature>
<protein>
    <submittedName>
        <fullName evidence="11">Major facilitator superfamily domain-containing protein</fullName>
    </submittedName>
</protein>
<evidence type="ECO:0000256" key="5">
    <source>
        <dbReference type="ARBA" id="ARBA00022989"/>
    </source>
</evidence>
<dbReference type="GO" id="GO:0015343">
    <property type="term" value="F:siderophore-iron transmembrane transporter activity"/>
    <property type="evidence" value="ECO:0007669"/>
    <property type="project" value="TreeGrafter"/>
</dbReference>
<evidence type="ECO:0000256" key="3">
    <source>
        <dbReference type="ARBA" id="ARBA00022448"/>
    </source>
</evidence>
<dbReference type="Gene3D" id="1.20.1250.20">
    <property type="entry name" value="MFS general substrate transporter like domains"/>
    <property type="match status" value="2"/>
</dbReference>
<evidence type="ECO:0000313" key="11">
    <source>
        <dbReference type="EMBL" id="KAH7324764.1"/>
    </source>
</evidence>
<gene>
    <name evidence="11" type="ORF">B0I35DRAFT_348437</name>
</gene>
<evidence type="ECO:0000256" key="8">
    <source>
        <dbReference type="SAM" id="MobiDB-lite"/>
    </source>
</evidence>
<feature type="compositionally biased region" description="Low complexity" evidence="8">
    <location>
        <begin position="1"/>
        <end position="15"/>
    </location>
</feature>
<evidence type="ECO:0000313" key="12">
    <source>
        <dbReference type="Proteomes" id="UP000813444"/>
    </source>
</evidence>
<evidence type="ECO:0000256" key="9">
    <source>
        <dbReference type="SAM" id="Phobius"/>
    </source>
</evidence>
<comment type="subcellular location">
    <subcellularLocation>
        <location evidence="1">Endomembrane system</location>
        <topology evidence="1">Multi-pass membrane protein</topology>
    </subcellularLocation>
</comment>
<feature type="transmembrane region" description="Helical" evidence="9">
    <location>
        <begin position="180"/>
        <end position="205"/>
    </location>
</feature>
<reference evidence="11" key="1">
    <citation type="journal article" date="2021" name="Nat. Commun.">
        <title>Genetic determinants of endophytism in the Arabidopsis root mycobiome.</title>
        <authorList>
            <person name="Mesny F."/>
            <person name="Miyauchi S."/>
            <person name="Thiergart T."/>
            <person name="Pickel B."/>
            <person name="Atanasova L."/>
            <person name="Karlsson M."/>
            <person name="Huettel B."/>
            <person name="Barry K.W."/>
            <person name="Haridas S."/>
            <person name="Chen C."/>
            <person name="Bauer D."/>
            <person name="Andreopoulos W."/>
            <person name="Pangilinan J."/>
            <person name="LaButti K."/>
            <person name="Riley R."/>
            <person name="Lipzen A."/>
            <person name="Clum A."/>
            <person name="Drula E."/>
            <person name="Henrissat B."/>
            <person name="Kohler A."/>
            <person name="Grigoriev I.V."/>
            <person name="Martin F.M."/>
            <person name="Hacquard S."/>
        </authorList>
    </citation>
    <scope>NUCLEOTIDE SEQUENCE</scope>
    <source>
        <strain evidence="11">MPI-CAGE-CH-0235</strain>
    </source>
</reference>
<feature type="region of interest" description="Disordered" evidence="8">
    <location>
        <begin position="573"/>
        <end position="599"/>
    </location>
</feature>
<keyword evidence="5 9" id="KW-1133">Transmembrane helix</keyword>
<dbReference type="PANTHER" id="PTHR23501:SF92">
    <property type="entry name" value="GLUTATHIONE EXCHANGER 1-RELATED"/>
    <property type="match status" value="1"/>
</dbReference>
<evidence type="ECO:0000256" key="4">
    <source>
        <dbReference type="ARBA" id="ARBA00022692"/>
    </source>
</evidence>
<dbReference type="Pfam" id="PF07690">
    <property type="entry name" value="MFS_1"/>
    <property type="match status" value="1"/>
</dbReference>
<dbReference type="FunFam" id="1.20.1250.20:FF:000197">
    <property type="entry name" value="Siderophore iron transporter 1"/>
    <property type="match status" value="1"/>
</dbReference>
<dbReference type="InterPro" id="IPR036259">
    <property type="entry name" value="MFS_trans_sf"/>
</dbReference>
<dbReference type="InterPro" id="IPR020846">
    <property type="entry name" value="MFS_dom"/>
</dbReference>
<keyword evidence="7 9" id="KW-0472">Membrane</keyword>
<evidence type="ECO:0000256" key="7">
    <source>
        <dbReference type="ARBA" id="ARBA00023136"/>
    </source>
</evidence>
<comment type="caution">
    <text evidence="11">The sequence shown here is derived from an EMBL/GenBank/DDBJ whole genome shotgun (WGS) entry which is preliminary data.</text>
</comment>
<dbReference type="SUPFAM" id="SSF103473">
    <property type="entry name" value="MFS general substrate transporter"/>
    <property type="match status" value="1"/>
</dbReference>
<feature type="transmembrane region" description="Helical" evidence="9">
    <location>
        <begin position="301"/>
        <end position="320"/>
    </location>
</feature>
<comment type="similarity">
    <text evidence="2">Belongs to the major facilitator superfamily.</text>
</comment>
<evidence type="ECO:0000256" key="2">
    <source>
        <dbReference type="ARBA" id="ARBA00008335"/>
    </source>
</evidence>
<dbReference type="Proteomes" id="UP000813444">
    <property type="component" value="Unassembled WGS sequence"/>
</dbReference>
<feature type="transmembrane region" description="Helical" evidence="9">
    <location>
        <begin position="152"/>
        <end position="173"/>
    </location>
</feature>
<dbReference type="PANTHER" id="PTHR23501">
    <property type="entry name" value="MAJOR FACILITATOR SUPERFAMILY"/>
    <property type="match status" value="1"/>
</dbReference>
<keyword evidence="12" id="KW-1185">Reference proteome</keyword>
<feature type="transmembrane region" description="Helical" evidence="9">
    <location>
        <begin position="432"/>
        <end position="452"/>
    </location>
</feature>
<proteinExistence type="inferred from homology"/>